<keyword evidence="2" id="KW-1185">Reference proteome</keyword>
<evidence type="ECO:0000313" key="1">
    <source>
        <dbReference type="EMBL" id="OSC17879.1"/>
    </source>
</evidence>
<accession>A0A1X2KGJ8</accession>
<dbReference type="Proteomes" id="UP000242320">
    <property type="component" value="Unassembled WGS sequence"/>
</dbReference>
<name>A0A1X2KGJ8_9MYCO</name>
<evidence type="ECO:0000313" key="2">
    <source>
        <dbReference type="Proteomes" id="UP000242320"/>
    </source>
</evidence>
<comment type="caution">
    <text evidence="1">The sequence shown here is derived from an EMBL/GenBank/DDBJ whole genome shotgun (WGS) entry which is preliminary data.</text>
</comment>
<proteinExistence type="predicted"/>
<sequence>MTTVTDPWATTDHDEAQTLAATGGRGEHEQEPDHQGQPDIDELAVIQVAYDGLRLRLRGAERDEAVRRMHGRVELDLIAWRLYTTTRTVHRVAARLGLTENHHSRSELLTTSPR</sequence>
<dbReference type="AlphaFoldDB" id="A0A1X2KGJ8"/>
<reference evidence="1 2" key="1">
    <citation type="submission" date="2017-04" db="EMBL/GenBank/DDBJ databases">
        <title>The new phylogeny of genus Mycobacterium.</title>
        <authorList>
            <person name="Tortoli E."/>
            <person name="Trovato A."/>
            <person name="Cirillo D.M."/>
        </authorList>
    </citation>
    <scope>NUCLEOTIDE SEQUENCE [LARGE SCALE GENOMIC DNA]</scope>
    <source>
        <strain evidence="1 2">DSM 45247</strain>
    </source>
</reference>
<dbReference type="OrthoDB" id="4731647at2"/>
<dbReference type="EMBL" id="NCXM01000104">
    <property type="protein sequence ID" value="OSC17879.1"/>
    <property type="molecule type" value="Genomic_DNA"/>
</dbReference>
<protein>
    <submittedName>
        <fullName evidence="1">Uncharacterized protein</fullName>
    </submittedName>
</protein>
<organism evidence="1 2">
    <name type="scientific">Mycolicibacterium vulneris</name>
    <dbReference type="NCBI Taxonomy" id="547163"/>
    <lineage>
        <taxon>Bacteria</taxon>
        <taxon>Bacillati</taxon>
        <taxon>Actinomycetota</taxon>
        <taxon>Actinomycetes</taxon>
        <taxon>Mycobacteriales</taxon>
        <taxon>Mycobacteriaceae</taxon>
        <taxon>Mycolicibacterium</taxon>
    </lineage>
</organism>
<gene>
    <name evidence="1" type="ORF">B8W69_29550</name>
</gene>